<sequence>MMKIPRAFVINLSGIRSCSKSTAKRALTSGPELPYPRAAVAITVRRKEPQTNIPQYVLVQRGTEPGKGQWSLPGGKIELGENVLQAAKRELAEETSLRENSAGDLRFSTSAGGVFGCSDAIYCQTGLKGIDVKFHYVISQTFAEWMNENEEPKLVANDDALDVKWWTQEQIALGLRNGIVSGNVTGVVVRAEALYAAGLL</sequence>
<evidence type="ECO:0000256" key="1">
    <source>
        <dbReference type="ARBA" id="ARBA00022801"/>
    </source>
</evidence>
<dbReference type="InterPro" id="IPR020476">
    <property type="entry name" value="Nudix_hydrolase"/>
</dbReference>
<organism evidence="3">
    <name type="scientific">Leptocylindrus danicus</name>
    <dbReference type="NCBI Taxonomy" id="163516"/>
    <lineage>
        <taxon>Eukaryota</taxon>
        <taxon>Sar</taxon>
        <taxon>Stramenopiles</taxon>
        <taxon>Ochrophyta</taxon>
        <taxon>Bacillariophyta</taxon>
        <taxon>Coscinodiscophyceae</taxon>
        <taxon>Chaetocerotophycidae</taxon>
        <taxon>Leptocylindrales</taxon>
        <taxon>Leptocylindraceae</taxon>
        <taxon>Leptocylindrus</taxon>
    </lineage>
</organism>
<reference evidence="3" key="1">
    <citation type="submission" date="2021-01" db="EMBL/GenBank/DDBJ databases">
        <authorList>
            <person name="Corre E."/>
            <person name="Pelletier E."/>
            <person name="Niang G."/>
            <person name="Scheremetjew M."/>
            <person name="Finn R."/>
            <person name="Kale V."/>
            <person name="Holt S."/>
            <person name="Cochrane G."/>
            <person name="Meng A."/>
            <person name="Brown T."/>
            <person name="Cohen L."/>
        </authorList>
    </citation>
    <scope>NUCLEOTIDE SEQUENCE</scope>
    <source>
        <strain evidence="3">B650</strain>
    </source>
</reference>
<dbReference type="InterPro" id="IPR015797">
    <property type="entry name" value="NUDIX_hydrolase-like_dom_sf"/>
</dbReference>
<dbReference type="AlphaFoldDB" id="A0A7S2NVI4"/>
<dbReference type="PROSITE" id="PS51462">
    <property type="entry name" value="NUDIX"/>
    <property type="match status" value="1"/>
</dbReference>
<dbReference type="InterPro" id="IPR000086">
    <property type="entry name" value="NUDIX_hydrolase_dom"/>
</dbReference>
<accession>A0A7S2NVI4</accession>
<name>A0A7S2NVI4_9STRA</name>
<dbReference type="PRINTS" id="PR00502">
    <property type="entry name" value="NUDIXFAMILY"/>
</dbReference>
<dbReference type="Pfam" id="PF00293">
    <property type="entry name" value="NUDIX"/>
    <property type="match status" value="1"/>
</dbReference>
<evidence type="ECO:0000313" key="3">
    <source>
        <dbReference type="EMBL" id="CAD9562922.1"/>
    </source>
</evidence>
<dbReference type="PANTHER" id="PTHR43736:SF1">
    <property type="entry name" value="DIHYDRONEOPTERIN TRIPHOSPHATE DIPHOSPHATASE"/>
    <property type="match status" value="1"/>
</dbReference>
<keyword evidence="1" id="KW-0378">Hydrolase</keyword>
<feature type="domain" description="Nudix hydrolase" evidence="2">
    <location>
        <begin position="35"/>
        <end position="188"/>
    </location>
</feature>
<dbReference type="PANTHER" id="PTHR43736">
    <property type="entry name" value="ADP-RIBOSE PYROPHOSPHATASE"/>
    <property type="match status" value="1"/>
</dbReference>
<dbReference type="SUPFAM" id="SSF55811">
    <property type="entry name" value="Nudix"/>
    <property type="match status" value="1"/>
</dbReference>
<gene>
    <name evidence="3" type="ORF">LDAN0321_LOCUS3749</name>
</gene>
<dbReference type="EMBL" id="HBGY01006090">
    <property type="protein sequence ID" value="CAD9562922.1"/>
    <property type="molecule type" value="Transcribed_RNA"/>
</dbReference>
<evidence type="ECO:0000259" key="2">
    <source>
        <dbReference type="PROSITE" id="PS51462"/>
    </source>
</evidence>
<proteinExistence type="predicted"/>
<protein>
    <recommendedName>
        <fullName evidence="2">Nudix hydrolase domain-containing protein</fullName>
    </recommendedName>
</protein>
<dbReference type="CDD" id="cd04673">
    <property type="entry name" value="NUDIX_ADPRase"/>
    <property type="match status" value="1"/>
</dbReference>
<dbReference type="GO" id="GO:0016787">
    <property type="term" value="F:hydrolase activity"/>
    <property type="evidence" value="ECO:0007669"/>
    <property type="project" value="UniProtKB-KW"/>
</dbReference>
<dbReference type="Gene3D" id="3.90.79.10">
    <property type="entry name" value="Nucleoside Triphosphate Pyrophosphohydrolase"/>
    <property type="match status" value="1"/>
</dbReference>